<reference evidence="3" key="1">
    <citation type="submission" date="2020-05" db="EMBL/GenBank/DDBJ databases">
        <authorList>
            <person name="Chiriac C."/>
            <person name="Salcher M."/>
            <person name="Ghai R."/>
            <person name="Kavagutti S V."/>
        </authorList>
    </citation>
    <scope>NUCLEOTIDE SEQUENCE</scope>
</reference>
<dbReference type="GO" id="GO:0005737">
    <property type="term" value="C:cytoplasm"/>
    <property type="evidence" value="ECO:0007669"/>
    <property type="project" value="TreeGrafter"/>
</dbReference>
<dbReference type="EMBL" id="CAFBOS010000290">
    <property type="protein sequence ID" value="CAB5025317.1"/>
    <property type="molecule type" value="Genomic_DNA"/>
</dbReference>
<dbReference type="PANTHER" id="PTHR48100">
    <property type="entry name" value="BROAD-SPECIFICITY PHOSPHATASE YOR283W-RELATED"/>
    <property type="match status" value="1"/>
</dbReference>
<proteinExistence type="predicted"/>
<evidence type="ECO:0000256" key="1">
    <source>
        <dbReference type="ARBA" id="ARBA00023152"/>
    </source>
</evidence>
<dbReference type="CDD" id="cd07067">
    <property type="entry name" value="HP_PGM_like"/>
    <property type="match status" value="1"/>
</dbReference>
<dbReference type="InterPro" id="IPR001345">
    <property type="entry name" value="PG/BPGM_mutase_AS"/>
</dbReference>
<dbReference type="SMART" id="SM00855">
    <property type="entry name" value="PGAM"/>
    <property type="match status" value="1"/>
</dbReference>
<dbReference type="EMBL" id="CAFABA010000034">
    <property type="protein sequence ID" value="CAB4826692.1"/>
    <property type="molecule type" value="Genomic_DNA"/>
</dbReference>
<keyword evidence="2" id="KW-0413">Isomerase</keyword>
<name>A0A6J7A1Q3_9ZZZZ</name>
<dbReference type="PROSITE" id="PS00175">
    <property type="entry name" value="PG_MUTASE"/>
    <property type="match status" value="1"/>
</dbReference>
<sequence>MQPVRRFLLVRHGESEWNAVGRWQGQADPPLSRNGQEQAYLASQRIGMVDAIVASTLHRAFDTARIISENIGVGPVFVEPDLMERHAGEWEGLTRHEIEDAWPGYLDAQRRPPGYELDEVLLERVHAGLARIRVEVPGDDILVVTHGGVISALESSFGLEWVRVPNLGARWFTWDGAKFHLGERIGLVDDAHTTVQPRGQL</sequence>
<protein>
    <submittedName>
        <fullName evidence="3">Unannotated protein</fullName>
    </submittedName>
</protein>
<evidence type="ECO:0000256" key="2">
    <source>
        <dbReference type="ARBA" id="ARBA00023235"/>
    </source>
</evidence>
<dbReference type="SUPFAM" id="SSF53254">
    <property type="entry name" value="Phosphoglycerate mutase-like"/>
    <property type="match status" value="1"/>
</dbReference>
<dbReference type="PANTHER" id="PTHR48100:SF1">
    <property type="entry name" value="HISTIDINE PHOSPHATASE FAMILY PROTEIN-RELATED"/>
    <property type="match status" value="1"/>
</dbReference>
<keyword evidence="1" id="KW-0324">Glycolysis</keyword>
<dbReference type="InterPro" id="IPR013078">
    <property type="entry name" value="His_Pase_superF_clade-1"/>
</dbReference>
<dbReference type="GO" id="GO:0016791">
    <property type="term" value="F:phosphatase activity"/>
    <property type="evidence" value="ECO:0007669"/>
    <property type="project" value="TreeGrafter"/>
</dbReference>
<dbReference type="Gene3D" id="3.40.50.1240">
    <property type="entry name" value="Phosphoglycerate mutase-like"/>
    <property type="match status" value="1"/>
</dbReference>
<gene>
    <name evidence="3" type="ORF">UFOPK3139_01080</name>
    <name evidence="4" type="ORF">UFOPK3967_03013</name>
</gene>
<dbReference type="InterPro" id="IPR029033">
    <property type="entry name" value="His_PPase_superfam"/>
</dbReference>
<accession>A0A6J7A1Q3</accession>
<dbReference type="InterPro" id="IPR050275">
    <property type="entry name" value="PGM_Phosphatase"/>
</dbReference>
<dbReference type="AlphaFoldDB" id="A0A6J7A1Q3"/>
<dbReference type="Pfam" id="PF00300">
    <property type="entry name" value="His_Phos_1"/>
    <property type="match status" value="1"/>
</dbReference>
<evidence type="ECO:0000313" key="3">
    <source>
        <dbReference type="EMBL" id="CAB4826692.1"/>
    </source>
</evidence>
<organism evidence="3">
    <name type="scientific">freshwater metagenome</name>
    <dbReference type="NCBI Taxonomy" id="449393"/>
    <lineage>
        <taxon>unclassified sequences</taxon>
        <taxon>metagenomes</taxon>
        <taxon>ecological metagenomes</taxon>
    </lineage>
</organism>
<evidence type="ECO:0000313" key="4">
    <source>
        <dbReference type="EMBL" id="CAB5025317.1"/>
    </source>
</evidence>